<comment type="caution">
    <text evidence="1">The sequence shown here is derived from an EMBL/GenBank/DDBJ whole genome shotgun (WGS) entry which is preliminary data.</text>
</comment>
<name>A0A1G5N1Q8_9PSED</name>
<gene>
    <name evidence="1" type="ORF">SAMN05216279_103392</name>
</gene>
<dbReference type="Proteomes" id="UP000183046">
    <property type="component" value="Unassembled WGS sequence"/>
</dbReference>
<dbReference type="EMBL" id="FMWB01000003">
    <property type="protein sequence ID" value="SCZ30659.1"/>
    <property type="molecule type" value="Genomic_DNA"/>
</dbReference>
<accession>A0A1G5N1Q8</accession>
<evidence type="ECO:0000313" key="2">
    <source>
        <dbReference type="Proteomes" id="UP000183046"/>
    </source>
</evidence>
<dbReference type="AlphaFoldDB" id="A0A1G5N1Q8"/>
<sequence length="89" mass="10256">MTEANRVHDGVTLRDVCIMAKEMWLADQQLDDMLIDWEQLNDLVHQTVAVSAAIKVGLEKKAWRDLLDRYRRPGETMLQMCRQAQAGTI</sequence>
<proteinExistence type="predicted"/>
<protein>
    <submittedName>
        <fullName evidence="1">Uncharacterized protein</fullName>
    </submittedName>
</protein>
<evidence type="ECO:0000313" key="1">
    <source>
        <dbReference type="EMBL" id="SCZ30659.1"/>
    </source>
</evidence>
<dbReference type="RefSeq" id="WP_074583749.1">
    <property type="nucleotide sequence ID" value="NZ_FMWB01000003.1"/>
</dbReference>
<reference evidence="2" key="1">
    <citation type="submission" date="2016-10" db="EMBL/GenBank/DDBJ databases">
        <authorList>
            <person name="de Groot N.N."/>
        </authorList>
    </citation>
    <scope>NUCLEOTIDE SEQUENCE [LARGE SCALE GENOMIC DNA]</scope>
    <source>
        <strain evidence="2">DSM 15758</strain>
    </source>
</reference>
<organism evidence="1 2">
    <name type="scientific">Pseudomonas oryzihabitans</name>
    <dbReference type="NCBI Taxonomy" id="47885"/>
    <lineage>
        <taxon>Bacteria</taxon>
        <taxon>Pseudomonadati</taxon>
        <taxon>Pseudomonadota</taxon>
        <taxon>Gammaproteobacteria</taxon>
        <taxon>Pseudomonadales</taxon>
        <taxon>Pseudomonadaceae</taxon>
        <taxon>Pseudomonas</taxon>
    </lineage>
</organism>